<evidence type="ECO:0000259" key="3">
    <source>
        <dbReference type="Pfam" id="PF01494"/>
    </source>
</evidence>
<evidence type="ECO:0000256" key="1">
    <source>
        <dbReference type="ARBA" id="ARBA00023002"/>
    </source>
</evidence>
<dbReference type="EMBL" id="BAAAGX010000018">
    <property type="protein sequence ID" value="GAA0258225.1"/>
    <property type="molecule type" value="Genomic_DNA"/>
</dbReference>
<comment type="caution">
    <text evidence="4">The sequence shown here is derived from an EMBL/GenBank/DDBJ whole genome shotgun (WGS) entry which is preliminary data.</text>
</comment>
<organism evidence="4 5">
    <name type="scientific">Cryptosporangium japonicum</name>
    <dbReference type="NCBI Taxonomy" id="80872"/>
    <lineage>
        <taxon>Bacteria</taxon>
        <taxon>Bacillati</taxon>
        <taxon>Actinomycetota</taxon>
        <taxon>Actinomycetes</taxon>
        <taxon>Cryptosporangiales</taxon>
        <taxon>Cryptosporangiaceae</taxon>
        <taxon>Cryptosporangium</taxon>
    </lineage>
</organism>
<sequence length="396" mass="42224">MEADMRVVVIGGGVAGSATAIAMHRAGIDAEIYERHPGVADDVGLFLTFAGNGMDALDVLGAGAEVEATAFPTPRMVMRSGTGRVLGSMSNGDASRTIRRADLYRALRDEVVRRGIPIHYGKALADVESSANGVRARFADGTDAGGDLLVGADGLHSPTRRLIDRDAPAPRYVPVLNTGGYARGVHVDAEPGTFTMVFGKRAFFGYVPAPNGEVWWFANPPHPTPPSAAELAGMNAGDTWRQRLLELYADDATPAVALIDASTNPMSGWATYDLPAVPNWHRDRMVLVGDAAHATSPSSGQGASLAIEDAVVLAKSLRDVPDRSDALATYVGIRRPRVERIVKAGARSSSMKVAGPVGRVLRDAMMPLFLPMASRMMKTDWMHRYHIDWDAPVSAA</sequence>
<dbReference type="PRINTS" id="PR00420">
    <property type="entry name" value="RNGMNOXGNASE"/>
</dbReference>
<evidence type="ECO:0000313" key="5">
    <source>
        <dbReference type="Proteomes" id="UP001500967"/>
    </source>
</evidence>
<dbReference type="GO" id="GO:0004497">
    <property type="term" value="F:monooxygenase activity"/>
    <property type="evidence" value="ECO:0007669"/>
    <property type="project" value="UniProtKB-KW"/>
</dbReference>
<evidence type="ECO:0000313" key="4">
    <source>
        <dbReference type="EMBL" id="GAA0258225.1"/>
    </source>
</evidence>
<dbReference type="InterPro" id="IPR050493">
    <property type="entry name" value="FAD-dep_Monooxygenase_BioMet"/>
</dbReference>
<dbReference type="Proteomes" id="UP001500967">
    <property type="component" value="Unassembled WGS sequence"/>
</dbReference>
<dbReference type="InterPro" id="IPR036188">
    <property type="entry name" value="FAD/NAD-bd_sf"/>
</dbReference>
<dbReference type="Pfam" id="PF01494">
    <property type="entry name" value="FAD_binding_3"/>
    <property type="match status" value="1"/>
</dbReference>
<name>A0ABN0UQD8_9ACTN</name>
<feature type="domain" description="FAD-binding" evidence="3">
    <location>
        <begin position="5"/>
        <end position="343"/>
    </location>
</feature>
<dbReference type="SUPFAM" id="SSF51905">
    <property type="entry name" value="FAD/NAD(P)-binding domain"/>
    <property type="match status" value="1"/>
</dbReference>
<dbReference type="PANTHER" id="PTHR13789:SF309">
    <property type="entry name" value="PUTATIVE (AFU_ORTHOLOGUE AFUA_6G14510)-RELATED"/>
    <property type="match status" value="1"/>
</dbReference>
<dbReference type="Gene3D" id="3.50.50.60">
    <property type="entry name" value="FAD/NAD(P)-binding domain"/>
    <property type="match status" value="1"/>
</dbReference>
<keyword evidence="2 4" id="KW-0503">Monooxygenase</keyword>
<accession>A0ABN0UQD8</accession>
<dbReference type="PANTHER" id="PTHR13789">
    <property type="entry name" value="MONOOXYGENASE"/>
    <property type="match status" value="1"/>
</dbReference>
<keyword evidence="1" id="KW-0560">Oxidoreductase</keyword>
<proteinExistence type="predicted"/>
<dbReference type="InterPro" id="IPR002938">
    <property type="entry name" value="FAD-bd"/>
</dbReference>
<gene>
    <name evidence="4" type="ORF">GCM10009539_49460</name>
</gene>
<protein>
    <submittedName>
        <fullName evidence="4">FAD-dependent monooxygenase</fullName>
    </submittedName>
</protein>
<keyword evidence="5" id="KW-1185">Reference proteome</keyword>
<reference evidence="4 5" key="1">
    <citation type="journal article" date="2019" name="Int. J. Syst. Evol. Microbiol.">
        <title>The Global Catalogue of Microorganisms (GCM) 10K type strain sequencing project: providing services to taxonomists for standard genome sequencing and annotation.</title>
        <authorList>
            <consortium name="The Broad Institute Genomics Platform"/>
            <consortium name="The Broad Institute Genome Sequencing Center for Infectious Disease"/>
            <person name="Wu L."/>
            <person name="Ma J."/>
        </authorList>
    </citation>
    <scope>NUCLEOTIDE SEQUENCE [LARGE SCALE GENOMIC DNA]</scope>
    <source>
        <strain evidence="4 5">JCM 10425</strain>
    </source>
</reference>
<evidence type="ECO:0000256" key="2">
    <source>
        <dbReference type="ARBA" id="ARBA00023033"/>
    </source>
</evidence>